<feature type="transmembrane region" description="Helical" evidence="1">
    <location>
        <begin position="95"/>
        <end position="113"/>
    </location>
</feature>
<evidence type="ECO:0000256" key="1">
    <source>
        <dbReference type="SAM" id="Phobius"/>
    </source>
</evidence>
<gene>
    <name evidence="2" type="ORF">CLV46_2849</name>
</gene>
<evidence type="ECO:0000313" key="2">
    <source>
        <dbReference type="EMBL" id="PJJ73263.1"/>
    </source>
</evidence>
<accession>A0A2M9CMY3</accession>
<dbReference type="EMBL" id="PGFF01000001">
    <property type="protein sequence ID" value="PJJ73263.1"/>
    <property type="molecule type" value="Genomic_DNA"/>
</dbReference>
<name>A0A2M9CMY3_9MICO</name>
<evidence type="ECO:0000313" key="3">
    <source>
        <dbReference type="Proteomes" id="UP000228758"/>
    </source>
</evidence>
<reference evidence="2 3" key="1">
    <citation type="submission" date="2017-11" db="EMBL/GenBank/DDBJ databases">
        <title>Genomic Encyclopedia of Archaeal and Bacterial Type Strains, Phase II (KMG-II): From Individual Species to Whole Genera.</title>
        <authorList>
            <person name="Goeker M."/>
        </authorList>
    </citation>
    <scope>NUCLEOTIDE SEQUENCE [LARGE SCALE GENOMIC DNA]</scope>
    <source>
        <strain evidence="2 3">DSM 27393</strain>
    </source>
</reference>
<dbReference type="AlphaFoldDB" id="A0A2M9CMY3"/>
<comment type="caution">
    <text evidence="2">The sequence shown here is derived from an EMBL/GenBank/DDBJ whole genome shotgun (WGS) entry which is preliminary data.</text>
</comment>
<feature type="transmembrane region" description="Helical" evidence="1">
    <location>
        <begin position="133"/>
        <end position="155"/>
    </location>
</feature>
<keyword evidence="1" id="KW-0812">Transmembrane</keyword>
<keyword evidence="3" id="KW-1185">Reference proteome</keyword>
<keyword evidence="1" id="KW-0472">Membrane</keyword>
<proteinExistence type="predicted"/>
<protein>
    <submittedName>
        <fullName evidence="2">Uncharacterized protein</fullName>
    </submittedName>
</protein>
<feature type="transmembrane region" description="Helical" evidence="1">
    <location>
        <begin position="63"/>
        <end position="83"/>
    </location>
</feature>
<keyword evidence="1" id="KW-1133">Transmembrane helix</keyword>
<dbReference type="RefSeq" id="WP_100365371.1">
    <property type="nucleotide sequence ID" value="NZ_PGFF01000001.1"/>
</dbReference>
<organism evidence="2 3">
    <name type="scientific">Diaminobutyricimonas aerilata</name>
    <dbReference type="NCBI Taxonomy" id="1162967"/>
    <lineage>
        <taxon>Bacteria</taxon>
        <taxon>Bacillati</taxon>
        <taxon>Actinomycetota</taxon>
        <taxon>Actinomycetes</taxon>
        <taxon>Micrococcales</taxon>
        <taxon>Microbacteriaceae</taxon>
        <taxon>Diaminobutyricimonas</taxon>
    </lineage>
</organism>
<feature type="transmembrane region" description="Helical" evidence="1">
    <location>
        <begin position="20"/>
        <end position="43"/>
    </location>
</feature>
<dbReference type="Proteomes" id="UP000228758">
    <property type="component" value="Unassembled WGS sequence"/>
</dbReference>
<sequence>MLSTDAANPWPRYRYARRAFMGAALAIIALFLLSIVAAFIAGGRFGELDEVRWPPLIEWPVVPLPWFVPVAISLVPPVAAVFLAAGARRSDVPDLFYFLVLEVIVFGFVPFAFARWHPMEGGVPFDRDGGLGLHWIGVPLQLIGAVALIVGMIAARKRGGDAVADATVRAAAQVDADPSTWLQVPFEYPNDRWTTKAAWIADAAEHADRHARRVRRSRRQWRSSAGEAADTKLRTVTTVGAFWAFDVDGEPVTVARVDTTSVAAIGRGSVRELVLAGRQDTAALLHHGGVPDDRYGEVASAAWDAVYRVGRSDHHIVTARAVGVVDDMVVAAELVTAHPQIAHDLLEPLADLVRATSFTPVPKGTA</sequence>